<protein>
    <submittedName>
        <fullName evidence="10">Chemotaxis protein</fullName>
    </submittedName>
</protein>
<dbReference type="InterPro" id="IPR004089">
    <property type="entry name" value="MCPsignal_dom"/>
</dbReference>
<dbReference type="Pfam" id="PF12729">
    <property type="entry name" value="4HB_MCP_1"/>
    <property type="match status" value="1"/>
</dbReference>
<name>A0A0D7X1V7_9BACL</name>
<dbReference type="Proteomes" id="UP000032534">
    <property type="component" value="Unassembled WGS sequence"/>
</dbReference>
<evidence type="ECO:0000256" key="1">
    <source>
        <dbReference type="ARBA" id="ARBA00004236"/>
    </source>
</evidence>
<dbReference type="SMART" id="SM00283">
    <property type="entry name" value="MA"/>
    <property type="match status" value="1"/>
</dbReference>
<feature type="domain" description="Methyl-accepting transducer" evidence="8">
    <location>
        <begin position="280"/>
        <end position="516"/>
    </location>
</feature>
<dbReference type="GO" id="GO:0005886">
    <property type="term" value="C:plasma membrane"/>
    <property type="evidence" value="ECO:0007669"/>
    <property type="project" value="UniProtKB-SubCell"/>
</dbReference>
<dbReference type="InterPro" id="IPR024478">
    <property type="entry name" value="HlyB_4HB_MCP"/>
</dbReference>
<dbReference type="InterPro" id="IPR003660">
    <property type="entry name" value="HAMP_dom"/>
</dbReference>
<organism evidence="10 11">
    <name type="scientific">Paenibacillus terrae</name>
    <dbReference type="NCBI Taxonomy" id="159743"/>
    <lineage>
        <taxon>Bacteria</taxon>
        <taxon>Bacillati</taxon>
        <taxon>Bacillota</taxon>
        <taxon>Bacilli</taxon>
        <taxon>Bacillales</taxon>
        <taxon>Paenibacillaceae</taxon>
        <taxon>Paenibacillus</taxon>
    </lineage>
</organism>
<dbReference type="AlphaFoldDB" id="A0A0D7X1V7"/>
<evidence type="ECO:0000256" key="6">
    <source>
        <dbReference type="PROSITE-ProRule" id="PRU00284"/>
    </source>
</evidence>
<dbReference type="SMART" id="SM00304">
    <property type="entry name" value="HAMP"/>
    <property type="match status" value="2"/>
</dbReference>
<proteinExistence type="inferred from homology"/>
<keyword evidence="4 6" id="KW-0807">Transducer</keyword>
<dbReference type="PRINTS" id="PR00260">
    <property type="entry name" value="CHEMTRNSDUCR"/>
</dbReference>
<comment type="similarity">
    <text evidence="5">Belongs to the methyl-accepting chemotaxis (MCP) protein family.</text>
</comment>
<comment type="subcellular location">
    <subcellularLocation>
        <location evidence="1">Cell membrane</location>
    </subcellularLocation>
</comment>
<dbReference type="PANTHER" id="PTHR32089:SF112">
    <property type="entry name" value="LYSOZYME-LIKE PROTEIN-RELATED"/>
    <property type="match status" value="1"/>
</dbReference>
<dbReference type="SUPFAM" id="SSF58104">
    <property type="entry name" value="Methyl-accepting chemotaxis protein (MCP) signaling domain"/>
    <property type="match status" value="1"/>
</dbReference>
<comment type="caution">
    <text evidence="10">The sequence shown here is derived from an EMBL/GenBank/DDBJ whole genome shotgun (WGS) entry which is preliminary data.</text>
</comment>
<dbReference type="OrthoDB" id="358716at2"/>
<dbReference type="EMBL" id="JTHP01000043">
    <property type="protein sequence ID" value="KJD44027.1"/>
    <property type="molecule type" value="Genomic_DNA"/>
</dbReference>
<reference evidence="10 11" key="1">
    <citation type="submission" date="2014-11" db="EMBL/GenBank/DDBJ databases">
        <title>Draft Genome Sequences of Paenibacillus polymyxa NRRL B-30509 and Paenibacillus terrae NRRL B-30644, Strains from a Poultry Environment that Produce Tridecaptin A and Paenicidins.</title>
        <authorList>
            <person name="van Belkum M.J."/>
            <person name="Lohans C.T."/>
            <person name="Vederas J.C."/>
        </authorList>
    </citation>
    <scope>NUCLEOTIDE SEQUENCE [LARGE SCALE GENOMIC DNA]</scope>
    <source>
        <strain evidence="10 11">NRRL B-30644</strain>
    </source>
</reference>
<dbReference type="CDD" id="cd06225">
    <property type="entry name" value="HAMP"/>
    <property type="match status" value="1"/>
</dbReference>
<dbReference type="GO" id="GO:0006935">
    <property type="term" value="P:chemotaxis"/>
    <property type="evidence" value="ECO:0007669"/>
    <property type="project" value="InterPro"/>
</dbReference>
<evidence type="ECO:0000313" key="10">
    <source>
        <dbReference type="EMBL" id="KJD44027.1"/>
    </source>
</evidence>
<dbReference type="GO" id="GO:0004888">
    <property type="term" value="F:transmembrane signaling receptor activity"/>
    <property type="evidence" value="ECO:0007669"/>
    <property type="project" value="InterPro"/>
</dbReference>
<dbReference type="PROSITE" id="PS50111">
    <property type="entry name" value="CHEMOTAXIS_TRANSDUC_2"/>
    <property type="match status" value="1"/>
</dbReference>
<evidence type="ECO:0000256" key="4">
    <source>
        <dbReference type="ARBA" id="ARBA00023224"/>
    </source>
</evidence>
<evidence type="ECO:0000256" key="2">
    <source>
        <dbReference type="ARBA" id="ARBA00022475"/>
    </source>
</evidence>
<evidence type="ECO:0000259" key="8">
    <source>
        <dbReference type="PROSITE" id="PS50111"/>
    </source>
</evidence>
<evidence type="ECO:0000313" key="11">
    <source>
        <dbReference type="Proteomes" id="UP000032534"/>
    </source>
</evidence>
<keyword evidence="7" id="KW-1133">Transmembrane helix</keyword>
<dbReference type="InterPro" id="IPR004090">
    <property type="entry name" value="Chemotax_Me-accpt_rcpt"/>
</dbReference>
<accession>A0A0D7X1V7</accession>
<dbReference type="RefSeq" id="WP_044647643.1">
    <property type="nucleotide sequence ID" value="NZ_JTHP01000043.1"/>
</dbReference>
<dbReference type="Pfam" id="PF00672">
    <property type="entry name" value="HAMP"/>
    <property type="match status" value="1"/>
</dbReference>
<dbReference type="GO" id="GO:0007165">
    <property type="term" value="P:signal transduction"/>
    <property type="evidence" value="ECO:0007669"/>
    <property type="project" value="UniProtKB-KW"/>
</dbReference>
<dbReference type="Gene3D" id="1.10.287.950">
    <property type="entry name" value="Methyl-accepting chemotaxis protein"/>
    <property type="match status" value="1"/>
</dbReference>
<evidence type="ECO:0000259" key="9">
    <source>
        <dbReference type="PROSITE" id="PS50885"/>
    </source>
</evidence>
<dbReference type="Gene3D" id="6.10.340.10">
    <property type="match status" value="1"/>
</dbReference>
<keyword evidence="11" id="KW-1185">Reference proteome</keyword>
<dbReference type="PANTHER" id="PTHR32089">
    <property type="entry name" value="METHYL-ACCEPTING CHEMOTAXIS PROTEIN MCPB"/>
    <property type="match status" value="1"/>
</dbReference>
<keyword evidence="3 7" id="KW-0472">Membrane</keyword>
<feature type="domain" description="HAMP" evidence="9">
    <location>
        <begin position="208"/>
        <end position="261"/>
    </location>
</feature>
<dbReference type="Pfam" id="PF00015">
    <property type="entry name" value="MCPsignal"/>
    <property type="match status" value="1"/>
</dbReference>
<dbReference type="CDD" id="cd11386">
    <property type="entry name" value="MCP_signal"/>
    <property type="match status" value="1"/>
</dbReference>
<dbReference type="PROSITE" id="PS50885">
    <property type="entry name" value="HAMP"/>
    <property type="match status" value="1"/>
</dbReference>
<evidence type="ECO:0000256" key="3">
    <source>
        <dbReference type="ARBA" id="ARBA00023136"/>
    </source>
</evidence>
<dbReference type="PATRIC" id="fig|159743.3.peg.4269"/>
<feature type="transmembrane region" description="Helical" evidence="7">
    <location>
        <begin position="187"/>
        <end position="210"/>
    </location>
</feature>
<evidence type="ECO:0000256" key="7">
    <source>
        <dbReference type="SAM" id="Phobius"/>
    </source>
</evidence>
<gene>
    <name evidence="10" type="ORF">QD47_19145</name>
</gene>
<keyword evidence="2" id="KW-1003">Cell membrane</keyword>
<keyword evidence="7" id="KW-0812">Transmembrane</keyword>
<evidence type="ECO:0000256" key="5">
    <source>
        <dbReference type="ARBA" id="ARBA00029447"/>
    </source>
</evidence>
<sequence>MKFNIRAKLLLGFLAVIALLIIISLVSISKMKNLGDTSMEIDSHWMPSVTILGTLNGDVSDVERLSLNIIVERDPAEVEKVQAEYDKVLKKVESGRKTYEKLIATPKEREMYDDFSKKYAEYLNKLPEVIAAGKANDYVQSSILHKESYALWDSANNMIFQLIKLNSDGSKQITQEGVDNFISGRQMVVVLSIAAIVLALIVAIIIAQIISKPILRISRAAESIASGDLTSEAIIVKGKDEISMLAHSFNAMVENLRQLIQSVSKTSELVTTSSEELTASAEQNSQASAQITETVQEVATGTGEQVDMVTKSSQAIEEMSIGVEQIAIRAQNVFASAQDAAHKSAEGNQMIQQAVTQMNAVNHSMEGLAGLMAGLGERSDEIGKIIDVITNISSQTNLLALNAAIEAARAGEHGRGFAVVAGEVRKLAEQSAHSAQQITELVGLIQKDTAHAIEAVASNGKDVMTGREVVQNAGASFELIQETVNKVASEIEEVSAGSEQMSASTDEVVGFVRQISAIAEEAAAGTQHVSAATQEQLASMEEIASAARNLSTMAEDLQGQIGKFKV</sequence>